<dbReference type="PANTHER" id="PTHR13271">
    <property type="entry name" value="UNCHARACTERIZED PUTATIVE METHYLTRANSFERASE"/>
    <property type="match status" value="1"/>
</dbReference>
<name>A0ABQ5SJV4_9CHLO</name>
<protein>
    <recommendedName>
        <fullName evidence="3">SET domain-containing protein</fullName>
    </recommendedName>
</protein>
<dbReference type="InterPro" id="IPR046341">
    <property type="entry name" value="SET_dom_sf"/>
</dbReference>
<gene>
    <name evidence="1" type="ORF">VaNZ11_014089</name>
</gene>
<dbReference type="CDD" id="cd10527">
    <property type="entry name" value="SET_LSMT"/>
    <property type="match status" value="1"/>
</dbReference>
<accession>A0ABQ5SJV4</accession>
<proteinExistence type="predicted"/>
<evidence type="ECO:0008006" key="3">
    <source>
        <dbReference type="Google" id="ProtNLM"/>
    </source>
</evidence>
<feature type="non-terminal residue" evidence="1">
    <location>
        <position position="479"/>
    </location>
</feature>
<sequence length="479" mass="53154">MQAVKLPPWRTTVWPSHVLAGFRTPFIHFWHVHEVDFTLPLVLDRTKRPKAARSAFCICRSVAATQSSSSIRALPDSLNPTAFDSDALAKAAGVQCLVHCRPTPLGRGLVAPHSLERQAIVSVPLQNTLVITDEPLTGISVFGDRCQGLWQQHHGQLPQQLLDFLTGDARWDVRMTAWLLWVASELPDSPVWGPYLSSLPLVDEVTCLLNYGPHEARELQFKELVEEARSQHKWALTVHQSYFGMEGELRRLRLAASLEDTLWAMSMVRTRTFSEDVNGEGLTLMVPYADMANHSFQHNATFCMARDNKRFELRLLFSLVTGEEATICYGEGKPNFEVMRDYGFIVPGNPNDRITLSNQDTLPPLNGASLLEALGLKGDWRNGGKLTRVLPEASSEGKSANLLALARQKNAVLSMNLSDGFPSPKAGRLFGGWPGATSWTDAGRPPPQRLNRNTATITTERAAVDIVRQSYQAALDELP</sequence>
<reference evidence="1 2" key="1">
    <citation type="journal article" date="2023" name="IScience">
        <title>Expanded male sex-determining region conserved during the evolution of homothallism in the green alga Volvox.</title>
        <authorList>
            <person name="Yamamoto K."/>
            <person name="Matsuzaki R."/>
            <person name="Mahakham W."/>
            <person name="Heman W."/>
            <person name="Sekimoto H."/>
            <person name="Kawachi M."/>
            <person name="Minakuchi Y."/>
            <person name="Toyoda A."/>
            <person name="Nozaki H."/>
        </authorList>
    </citation>
    <scope>NUCLEOTIDE SEQUENCE [LARGE SCALE GENOMIC DNA]</scope>
    <source>
        <strain evidence="1 2">NIES-4468</strain>
    </source>
</reference>
<dbReference type="EMBL" id="BSDZ01000086">
    <property type="protein sequence ID" value="GLI69471.1"/>
    <property type="molecule type" value="Genomic_DNA"/>
</dbReference>
<dbReference type="Proteomes" id="UP001165090">
    <property type="component" value="Unassembled WGS sequence"/>
</dbReference>
<dbReference type="InterPro" id="IPR050600">
    <property type="entry name" value="SETD3_SETD6_MTase"/>
</dbReference>
<comment type="caution">
    <text evidence="1">The sequence shown here is derived from an EMBL/GenBank/DDBJ whole genome shotgun (WGS) entry which is preliminary data.</text>
</comment>
<evidence type="ECO:0000313" key="1">
    <source>
        <dbReference type="EMBL" id="GLI69471.1"/>
    </source>
</evidence>
<organism evidence="1 2">
    <name type="scientific">Volvox africanus</name>
    <dbReference type="NCBI Taxonomy" id="51714"/>
    <lineage>
        <taxon>Eukaryota</taxon>
        <taxon>Viridiplantae</taxon>
        <taxon>Chlorophyta</taxon>
        <taxon>core chlorophytes</taxon>
        <taxon>Chlorophyceae</taxon>
        <taxon>CS clade</taxon>
        <taxon>Chlamydomonadales</taxon>
        <taxon>Volvocaceae</taxon>
        <taxon>Volvox</taxon>
    </lineage>
</organism>
<evidence type="ECO:0000313" key="2">
    <source>
        <dbReference type="Proteomes" id="UP001165090"/>
    </source>
</evidence>
<keyword evidence="2" id="KW-1185">Reference proteome</keyword>
<dbReference type="PANTHER" id="PTHR13271:SF137">
    <property type="entry name" value="SET DOMAIN-CONTAINING PROTEIN"/>
    <property type="match status" value="1"/>
</dbReference>
<dbReference type="SUPFAM" id="SSF82199">
    <property type="entry name" value="SET domain"/>
    <property type="match status" value="1"/>
</dbReference>
<dbReference type="Gene3D" id="3.90.1410.10">
    <property type="entry name" value="set domain protein methyltransferase, domain 1"/>
    <property type="match status" value="1"/>
</dbReference>